<keyword evidence="6 12" id="KW-0931">ER-Golgi transport</keyword>
<keyword evidence="16" id="KW-1185">Reference proteome</keyword>
<feature type="compositionally biased region" description="Basic residues" evidence="13">
    <location>
        <begin position="169"/>
        <end position="178"/>
    </location>
</feature>
<name>A0A423T6N4_PENVA</name>
<gene>
    <name evidence="15" type="ORF">C7M84_009459</name>
</gene>
<evidence type="ECO:0000313" key="15">
    <source>
        <dbReference type="EMBL" id="ROT72154.1"/>
    </source>
</evidence>
<feature type="domain" description="AP complex mu/sigma subunit" evidence="14">
    <location>
        <begin position="12"/>
        <end position="135"/>
    </location>
</feature>
<evidence type="ECO:0000256" key="9">
    <source>
        <dbReference type="ARBA" id="ARBA00023136"/>
    </source>
</evidence>
<evidence type="ECO:0000259" key="14">
    <source>
        <dbReference type="Pfam" id="PF01217"/>
    </source>
</evidence>
<protein>
    <recommendedName>
        <fullName evidence="12">Coatomer subunit zeta</fullName>
    </recommendedName>
</protein>
<accession>A0A423T6N4</accession>
<comment type="function">
    <text evidence="11">The coatomer is a cytosolic protein complex that binds to dilysine motifs and reversibly associates with Golgi non-clathrin-coated vesicles, which further mediate biosynthetic protein transport from the ER, via the Golgi up to the trans Golgi network. Coatomer complex is required for budding from Golgi membranes, and is essential for the retrograde Golgi-to-ER transport of dilysine-tagged proteins. The zeta subunit may be involved in regulating the coat assembly and, hence, the rate of biosynthetic protein transport due to its association-dissociation properties with the coatomer complex.</text>
</comment>
<keyword evidence="8 12" id="KW-0333">Golgi apparatus</keyword>
<evidence type="ECO:0000256" key="12">
    <source>
        <dbReference type="RuleBase" id="RU366053"/>
    </source>
</evidence>
<evidence type="ECO:0000256" key="11">
    <source>
        <dbReference type="ARBA" id="ARBA00045555"/>
    </source>
</evidence>
<dbReference type="STRING" id="6689.A0A423T6N4"/>
<comment type="subunit">
    <text evidence="3 12">Oligomeric complex that consists of at least the alpha, beta, beta', gamma, delta, epsilon and zeta subunits.</text>
</comment>
<evidence type="ECO:0000256" key="1">
    <source>
        <dbReference type="ARBA" id="ARBA00004255"/>
    </source>
</evidence>
<evidence type="ECO:0000256" key="4">
    <source>
        <dbReference type="ARBA" id="ARBA00022448"/>
    </source>
</evidence>
<dbReference type="GO" id="GO:0030126">
    <property type="term" value="C:COPI vesicle coat"/>
    <property type="evidence" value="ECO:0007669"/>
    <property type="project" value="UniProtKB-UniRule"/>
</dbReference>
<keyword evidence="7 12" id="KW-0653">Protein transport</keyword>
<keyword evidence="4 12" id="KW-0813">Transport</keyword>
<comment type="caution">
    <text evidence="15">The sequence shown here is derived from an EMBL/GenBank/DDBJ whole genome shotgun (WGS) entry which is preliminary data.</text>
</comment>
<dbReference type="PANTHER" id="PTHR11043:SF0">
    <property type="entry name" value="COATOMER SUBUNIT ZETA"/>
    <property type="match status" value="1"/>
</dbReference>
<evidence type="ECO:0000256" key="6">
    <source>
        <dbReference type="ARBA" id="ARBA00022892"/>
    </source>
</evidence>
<reference evidence="15 16" key="1">
    <citation type="submission" date="2018-04" db="EMBL/GenBank/DDBJ databases">
        <authorList>
            <person name="Zhang X."/>
            <person name="Yuan J."/>
            <person name="Li F."/>
            <person name="Xiang J."/>
        </authorList>
    </citation>
    <scope>NUCLEOTIDE SEQUENCE [LARGE SCALE GENOMIC DNA]</scope>
    <source>
        <tissue evidence="15">Muscle</tissue>
    </source>
</reference>
<dbReference type="Gene3D" id="3.30.450.60">
    <property type="match status" value="1"/>
</dbReference>
<dbReference type="InterPro" id="IPR011012">
    <property type="entry name" value="Longin-like_dom_sf"/>
</dbReference>
<dbReference type="InterPro" id="IPR022775">
    <property type="entry name" value="AP_mu_sigma_su"/>
</dbReference>
<reference evidence="15 16" key="2">
    <citation type="submission" date="2019-01" db="EMBL/GenBank/DDBJ databases">
        <title>The decoding of complex shrimp genome reveals the adaptation for benthos swimmer, frequently molting mechanism and breeding impact on genome.</title>
        <authorList>
            <person name="Sun Y."/>
            <person name="Gao Y."/>
            <person name="Yu Y."/>
        </authorList>
    </citation>
    <scope>NUCLEOTIDE SEQUENCE [LARGE SCALE GENOMIC DNA]</scope>
    <source>
        <tissue evidence="15">Muscle</tissue>
    </source>
</reference>
<feature type="region of interest" description="Disordered" evidence="13">
    <location>
        <begin position="169"/>
        <end position="191"/>
    </location>
</feature>
<dbReference type="AlphaFoldDB" id="A0A423T6N4"/>
<dbReference type="EMBL" id="QCYY01002197">
    <property type="protein sequence ID" value="ROT72154.1"/>
    <property type="molecule type" value="Genomic_DNA"/>
</dbReference>
<proteinExistence type="inferred from homology"/>
<feature type="region of interest" description="Disordered" evidence="13">
    <location>
        <begin position="227"/>
        <end position="275"/>
    </location>
</feature>
<evidence type="ECO:0000256" key="8">
    <source>
        <dbReference type="ARBA" id="ARBA00023034"/>
    </source>
</evidence>
<keyword evidence="5 12" id="KW-0963">Cytoplasm</keyword>
<evidence type="ECO:0000256" key="5">
    <source>
        <dbReference type="ARBA" id="ARBA00022490"/>
    </source>
</evidence>
<dbReference type="FunFam" id="3.30.450.60:FF:000013">
    <property type="entry name" value="Coatomer subunit zeta"/>
    <property type="match status" value="1"/>
</dbReference>
<evidence type="ECO:0000256" key="10">
    <source>
        <dbReference type="ARBA" id="ARBA00023329"/>
    </source>
</evidence>
<dbReference type="Pfam" id="PF01217">
    <property type="entry name" value="Clat_adaptor_s"/>
    <property type="match status" value="1"/>
</dbReference>
<organism evidence="15 16">
    <name type="scientific">Penaeus vannamei</name>
    <name type="common">Whiteleg shrimp</name>
    <name type="synonym">Litopenaeus vannamei</name>
    <dbReference type="NCBI Taxonomy" id="6689"/>
    <lineage>
        <taxon>Eukaryota</taxon>
        <taxon>Metazoa</taxon>
        <taxon>Ecdysozoa</taxon>
        <taxon>Arthropoda</taxon>
        <taxon>Crustacea</taxon>
        <taxon>Multicrustacea</taxon>
        <taxon>Malacostraca</taxon>
        <taxon>Eumalacostraca</taxon>
        <taxon>Eucarida</taxon>
        <taxon>Decapoda</taxon>
        <taxon>Dendrobranchiata</taxon>
        <taxon>Penaeoidea</taxon>
        <taxon>Penaeidae</taxon>
        <taxon>Penaeus</taxon>
    </lineage>
</organism>
<evidence type="ECO:0000256" key="2">
    <source>
        <dbReference type="ARBA" id="ARBA00006972"/>
    </source>
</evidence>
<comment type="subcellular location">
    <subcellularLocation>
        <location evidence="12">Cytoplasm</location>
    </subcellularLocation>
    <subcellularLocation>
        <location evidence="1 12">Golgi apparatus membrane</location>
        <topology evidence="1 12">Peripheral membrane protein</topology>
        <orientation evidence="1 12">Cytoplasmic side</orientation>
    </subcellularLocation>
    <subcellularLocation>
        <location evidence="12">Cytoplasmic vesicle</location>
        <location evidence="12">COPI-coated vesicle membrane</location>
        <topology evidence="12">Peripheral membrane protein</topology>
        <orientation evidence="12">Cytoplasmic side</orientation>
    </subcellularLocation>
</comment>
<comment type="similarity">
    <text evidence="2 12">Belongs to the adaptor complexes small subunit family.</text>
</comment>
<keyword evidence="10 12" id="KW-0968">Cytoplasmic vesicle</keyword>
<dbReference type="GO" id="GO:0000139">
    <property type="term" value="C:Golgi membrane"/>
    <property type="evidence" value="ECO:0007669"/>
    <property type="project" value="UniProtKB-SubCell"/>
</dbReference>
<dbReference type="CDD" id="cd14829">
    <property type="entry name" value="Zeta-COP"/>
    <property type="match status" value="1"/>
</dbReference>
<dbReference type="InterPro" id="IPR039652">
    <property type="entry name" value="Coatomer_zeta"/>
</dbReference>
<dbReference type="GO" id="GO:0006886">
    <property type="term" value="P:intracellular protein transport"/>
    <property type="evidence" value="ECO:0007669"/>
    <property type="project" value="TreeGrafter"/>
</dbReference>
<dbReference type="OrthoDB" id="10249988at2759"/>
<dbReference type="PANTHER" id="PTHR11043">
    <property type="entry name" value="ZETA-COAT PROTEIN"/>
    <property type="match status" value="1"/>
</dbReference>
<dbReference type="Proteomes" id="UP000283509">
    <property type="component" value="Unassembled WGS sequence"/>
</dbReference>
<dbReference type="SUPFAM" id="SSF64356">
    <property type="entry name" value="SNARE-like"/>
    <property type="match status" value="1"/>
</dbReference>
<sequence>MSGLLEPTLYIIKGIAILDNDGNRLLAKYYDPNVFPTVKEEKKFEKNLFQKTHRANAEVIMLDRLTCVYRSNVDLFFYVMGYSHENELILVSVLSCLYDAVSAILRKNVEKRTLLDNLDIIMLAVDEICDGGYLRCPSADEQRSRPVPTTHKRFGFKLSHVYQVLRRRRLKPTTKARGARSPPPPSLNDRHDLSLQAAVTPSFQSSVLRNECCTTCTLLSSLFHFSPRPRPSHPHSRHSTSLRTSRRRPPDDSPAITSPRACHSSHTTRNPPPLTLFARRTTTALDPEQARHLFPSSPGAPAPRIFSPVVTSSLLAAHSLMIQSSQPRLTALHFTDHPHTLRSSQLTYPPNSHRLSFSTLHPLATILSPQHLIDHFPRHSHFPLPTSPDDSASTLP</sequence>
<dbReference type="GO" id="GO:0006890">
    <property type="term" value="P:retrograde vesicle-mediated transport, Golgi to endoplasmic reticulum"/>
    <property type="evidence" value="ECO:0007669"/>
    <property type="project" value="UniProtKB-UniRule"/>
</dbReference>
<keyword evidence="9 12" id="KW-0472">Membrane</keyword>
<evidence type="ECO:0000313" key="16">
    <source>
        <dbReference type="Proteomes" id="UP000283509"/>
    </source>
</evidence>
<evidence type="ECO:0000256" key="7">
    <source>
        <dbReference type="ARBA" id="ARBA00022927"/>
    </source>
</evidence>
<evidence type="ECO:0000256" key="13">
    <source>
        <dbReference type="SAM" id="MobiDB-lite"/>
    </source>
</evidence>
<evidence type="ECO:0000256" key="3">
    <source>
        <dbReference type="ARBA" id="ARBA00011775"/>
    </source>
</evidence>
<dbReference type="GO" id="GO:0006891">
    <property type="term" value="P:intra-Golgi vesicle-mediated transport"/>
    <property type="evidence" value="ECO:0007669"/>
    <property type="project" value="TreeGrafter"/>
</dbReference>
<feature type="compositionally biased region" description="Basic residues" evidence="13">
    <location>
        <begin position="230"/>
        <end position="247"/>
    </location>
</feature>